<name>G5K2S0_9STRE</name>
<protein>
    <submittedName>
        <fullName evidence="1">Uncharacterized protein</fullName>
    </submittedName>
</protein>
<accession>G5K2S0</accession>
<evidence type="ECO:0000313" key="1">
    <source>
        <dbReference type="EMBL" id="EHI69660.1"/>
    </source>
</evidence>
<reference evidence="1 2" key="1">
    <citation type="journal article" date="2014" name="Int. J. Syst. Evol. Microbiol.">
        <title>Phylogenomics and the dynamic genome evolution of the genus Streptococcus.</title>
        <authorList>
            <consortium name="The Broad Institute Genome Sequencing Platform"/>
            <person name="Richards V.P."/>
            <person name="Palmer S.R."/>
            <person name="Pavinski Bitar P.D."/>
            <person name="Qin X."/>
            <person name="Weinstock G.M."/>
            <person name="Highlander S.K."/>
            <person name="Town C.D."/>
            <person name="Burne R.A."/>
            <person name="Stanhope M.J."/>
        </authorList>
    </citation>
    <scope>NUCLEOTIDE SEQUENCE [LARGE SCALE GENOMIC DNA]</scope>
    <source>
        <strain evidence="1 2">707-05</strain>
    </source>
</reference>
<comment type="caution">
    <text evidence="1">The sequence shown here is derived from an EMBL/GenBank/DDBJ whole genome shotgun (WGS) entry which is preliminary data.</text>
</comment>
<proteinExistence type="predicted"/>
<keyword evidence="2" id="KW-1185">Reference proteome</keyword>
<gene>
    <name evidence="1" type="ORF">STRIC_1087</name>
</gene>
<dbReference type="STRING" id="764299.STRIC_1087"/>
<sequence length="37" mass="4293">MKLTSTMGKSILFLSEDIKNLKTVLVVLRFFDLTNYI</sequence>
<dbReference type="Proteomes" id="UP000003330">
    <property type="component" value="Unassembled WGS sequence"/>
</dbReference>
<evidence type="ECO:0000313" key="2">
    <source>
        <dbReference type="Proteomes" id="UP000003330"/>
    </source>
</evidence>
<organism evidence="1 2">
    <name type="scientific">Streptococcus ictaluri 707-05</name>
    <dbReference type="NCBI Taxonomy" id="764299"/>
    <lineage>
        <taxon>Bacteria</taxon>
        <taxon>Bacillati</taxon>
        <taxon>Bacillota</taxon>
        <taxon>Bacilli</taxon>
        <taxon>Lactobacillales</taxon>
        <taxon>Streptococcaceae</taxon>
        <taxon>Streptococcus</taxon>
    </lineage>
</organism>
<dbReference type="EMBL" id="AEUX02000006">
    <property type="protein sequence ID" value="EHI69660.1"/>
    <property type="molecule type" value="Genomic_DNA"/>
</dbReference>
<dbReference type="AlphaFoldDB" id="G5K2S0"/>